<comment type="caution">
    <text evidence="1">The sequence shown here is derived from an EMBL/GenBank/DDBJ whole genome shotgun (WGS) entry which is preliminary data.</text>
</comment>
<dbReference type="EMBL" id="LAZR01016887">
    <property type="protein sequence ID" value="KKM02605.1"/>
    <property type="molecule type" value="Genomic_DNA"/>
</dbReference>
<name>A0A0F9GUU2_9ZZZZ</name>
<sequence>MNEATMKARLDALHYAGLHVQEMRSAEEILERAEKYFVFLTLPSKRPSDDSDGAR</sequence>
<protein>
    <submittedName>
        <fullName evidence="1">Uncharacterized protein</fullName>
    </submittedName>
</protein>
<accession>A0A0F9GUU2</accession>
<evidence type="ECO:0000313" key="1">
    <source>
        <dbReference type="EMBL" id="KKM02605.1"/>
    </source>
</evidence>
<proteinExistence type="predicted"/>
<gene>
    <name evidence="1" type="ORF">LCGC14_1782760</name>
</gene>
<organism evidence="1">
    <name type="scientific">marine sediment metagenome</name>
    <dbReference type="NCBI Taxonomy" id="412755"/>
    <lineage>
        <taxon>unclassified sequences</taxon>
        <taxon>metagenomes</taxon>
        <taxon>ecological metagenomes</taxon>
    </lineage>
</organism>
<reference evidence="1" key="1">
    <citation type="journal article" date="2015" name="Nature">
        <title>Complex archaea that bridge the gap between prokaryotes and eukaryotes.</title>
        <authorList>
            <person name="Spang A."/>
            <person name="Saw J.H."/>
            <person name="Jorgensen S.L."/>
            <person name="Zaremba-Niedzwiedzka K."/>
            <person name="Martijn J."/>
            <person name="Lind A.E."/>
            <person name="van Eijk R."/>
            <person name="Schleper C."/>
            <person name="Guy L."/>
            <person name="Ettema T.J."/>
        </authorList>
    </citation>
    <scope>NUCLEOTIDE SEQUENCE</scope>
</reference>
<dbReference type="AlphaFoldDB" id="A0A0F9GUU2"/>